<dbReference type="SUPFAM" id="SSF56935">
    <property type="entry name" value="Porins"/>
    <property type="match status" value="1"/>
</dbReference>
<name>A0A1H2QKI2_9FLAO</name>
<accession>A0A1H2QKI2</accession>
<dbReference type="Proteomes" id="UP000199592">
    <property type="component" value="Unassembled WGS sequence"/>
</dbReference>
<keyword evidence="2" id="KW-1185">Reference proteome</keyword>
<reference evidence="2" key="1">
    <citation type="submission" date="2016-10" db="EMBL/GenBank/DDBJ databases">
        <authorList>
            <person name="Varghese N."/>
            <person name="Submissions S."/>
        </authorList>
    </citation>
    <scope>NUCLEOTIDE SEQUENCE [LARGE SCALE GENOMIC DNA]</scope>
    <source>
        <strain evidence="2">DSM 25030</strain>
    </source>
</reference>
<organism evidence="1 2">
    <name type="scientific">Flagellimonas zhangzhouensis</name>
    <dbReference type="NCBI Taxonomy" id="1073328"/>
    <lineage>
        <taxon>Bacteria</taxon>
        <taxon>Pseudomonadati</taxon>
        <taxon>Bacteroidota</taxon>
        <taxon>Flavobacteriia</taxon>
        <taxon>Flavobacteriales</taxon>
        <taxon>Flavobacteriaceae</taxon>
        <taxon>Flagellimonas</taxon>
    </lineage>
</organism>
<evidence type="ECO:0000313" key="1">
    <source>
        <dbReference type="EMBL" id="SDW07723.1"/>
    </source>
</evidence>
<evidence type="ECO:0008006" key="3">
    <source>
        <dbReference type="Google" id="ProtNLM"/>
    </source>
</evidence>
<dbReference type="InterPro" id="IPR007433">
    <property type="entry name" value="DUF481"/>
</dbReference>
<dbReference type="EMBL" id="FNMY01000001">
    <property type="protein sequence ID" value="SDW07723.1"/>
    <property type="molecule type" value="Genomic_DNA"/>
</dbReference>
<dbReference type="RefSeq" id="WP_090294064.1">
    <property type="nucleotide sequence ID" value="NZ_FNKI01000002.1"/>
</dbReference>
<dbReference type="STRING" id="1073328.SAMN05216294_1618"/>
<dbReference type="OrthoDB" id="1117610at2"/>
<dbReference type="Pfam" id="PF04338">
    <property type="entry name" value="DUF481"/>
    <property type="match status" value="1"/>
</dbReference>
<proteinExistence type="predicted"/>
<evidence type="ECO:0000313" key="2">
    <source>
        <dbReference type="Proteomes" id="UP000199592"/>
    </source>
</evidence>
<dbReference type="AlphaFoldDB" id="A0A1H2QKI2"/>
<protein>
    <recommendedName>
        <fullName evidence="3">Salt-induced outer membrane protein YdiY</fullName>
    </recommendedName>
</protein>
<sequence length="344" mass="38950">MSTSNLKLSYIAPFILFFQLSNMSAQIDSLVLVNNDMIVGELKELKQGVITIETDYSDSDFKIEWEKIRSIDTQNEFMITVRSGTRYNGILKSVDTSRIAIISTSDTLATVLKNDLVYLKEVQGSFLSNLSASLSVGYNYTKADDLSQLSVRSLLGYRARRWEASANYNDVRSSKNNTNSVKRVDASLGYKYYLKKNWFTLAEVSWLSNTEQNINLRTLGRVGLGKYLVQTNSFYWGLQGGASFNNENFSVDGNDITNNSTEAFLGSELNLYDMGDLSLLTRGILYPSLSESGRWRFDFNFDIKYDLPLDFYINLGVTLNYDNQAVDSASQTDYIFQTMIGWSL</sequence>
<gene>
    <name evidence="1" type="ORF">SAMN04487892_0269</name>
</gene>